<dbReference type="GO" id="GO:0030008">
    <property type="term" value="C:TRAPP complex"/>
    <property type="evidence" value="ECO:0007669"/>
    <property type="project" value="TreeGrafter"/>
</dbReference>
<dbReference type="InterPro" id="IPR011990">
    <property type="entry name" value="TPR-like_helical_dom_sf"/>
</dbReference>
<dbReference type="Gene3D" id="1.25.40.10">
    <property type="entry name" value="Tetratricopeptide repeat domain"/>
    <property type="match status" value="1"/>
</dbReference>
<dbReference type="PANTHER" id="PTHR21581">
    <property type="entry name" value="D-ALANYL-D-ALANINE CARBOXYPEPTIDASE"/>
    <property type="match status" value="1"/>
</dbReference>
<dbReference type="GO" id="GO:0005794">
    <property type="term" value="C:Golgi apparatus"/>
    <property type="evidence" value="ECO:0007669"/>
    <property type="project" value="TreeGrafter"/>
</dbReference>
<dbReference type="SUPFAM" id="SSF48452">
    <property type="entry name" value="TPR-like"/>
    <property type="match status" value="1"/>
</dbReference>
<organism evidence="1 2">
    <name type="scientific">Pseudopithomyces chartarum</name>
    <dbReference type="NCBI Taxonomy" id="1892770"/>
    <lineage>
        <taxon>Eukaryota</taxon>
        <taxon>Fungi</taxon>
        <taxon>Dikarya</taxon>
        <taxon>Ascomycota</taxon>
        <taxon>Pezizomycotina</taxon>
        <taxon>Dothideomycetes</taxon>
        <taxon>Pleosporomycetidae</taxon>
        <taxon>Pleosporales</taxon>
        <taxon>Massarineae</taxon>
        <taxon>Didymosphaeriaceae</taxon>
        <taxon>Pseudopithomyces</taxon>
    </lineage>
</organism>
<evidence type="ECO:0000313" key="1">
    <source>
        <dbReference type="EMBL" id="KAK3203556.1"/>
    </source>
</evidence>
<keyword evidence="2" id="KW-1185">Reference proteome</keyword>
<dbReference type="Proteomes" id="UP001280581">
    <property type="component" value="Unassembled WGS sequence"/>
</dbReference>
<comment type="caution">
    <text evidence="1">The sequence shown here is derived from an EMBL/GenBank/DDBJ whole genome shotgun (WGS) entry which is preliminary data.</text>
</comment>
<dbReference type="EMBL" id="WVTA01000011">
    <property type="protein sequence ID" value="KAK3203556.1"/>
    <property type="molecule type" value="Genomic_DNA"/>
</dbReference>
<evidence type="ECO:0000313" key="2">
    <source>
        <dbReference type="Proteomes" id="UP001280581"/>
    </source>
</evidence>
<reference evidence="1 2" key="1">
    <citation type="submission" date="2021-02" db="EMBL/GenBank/DDBJ databases">
        <title>Genome assembly of Pseudopithomyces chartarum.</title>
        <authorList>
            <person name="Jauregui R."/>
            <person name="Singh J."/>
            <person name="Voisey C."/>
        </authorList>
    </citation>
    <scope>NUCLEOTIDE SEQUENCE [LARGE SCALE GENOMIC DNA]</scope>
    <source>
        <strain evidence="1 2">AGR01</strain>
    </source>
</reference>
<dbReference type="AlphaFoldDB" id="A0AAN6RFC8"/>
<evidence type="ECO:0008006" key="3">
    <source>
        <dbReference type="Google" id="ProtNLM"/>
    </source>
</evidence>
<gene>
    <name evidence="1" type="ORF">GRF29_112g1681957</name>
</gene>
<accession>A0AAN6RFC8</accession>
<dbReference type="Pfam" id="PF14559">
    <property type="entry name" value="TPR_19"/>
    <property type="match status" value="1"/>
</dbReference>
<dbReference type="PANTHER" id="PTHR21581:SF6">
    <property type="entry name" value="TRAFFICKING PROTEIN PARTICLE COMPLEX SUBUNIT 12"/>
    <property type="match status" value="1"/>
</dbReference>
<proteinExistence type="predicted"/>
<name>A0AAN6RFC8_9PLEO</name>
<sequence length="151" mass="16377">METLTWLRLGDVQAARRCLAAVAPSEDADDEDPNALLSATLEALILLADAEYAAAADAFAALREKHPSDAMLTQNLAVCLLYTGRIADAKALLEAQIDGPPFHSLIFNLCTVYELCTERNRDAKLAVASKLAARKGEGNVGWEMRDVDFKL</sequence>
<protein>
    <recommendedName>
        <fullName evidence="3">Tetratricopeptide repeat protein</fullName>
    </recommendedName>
</protein>